<dbReference type="Gene3D" id="2.60.40.1930">
    <property type="match status" value="1"/>
</dbReference>
<evidence type="ECO:0000256" key="2">
    <source>
        <dbReference type="SAM" id="MobiDB-lite"/>
    </source>
</evidence>
<feature type="transmembrane region" description="Helical" evidence="3">
    <location>
        <begin position="7"/>
        <end position="26"/>
    </location>
</feature>
<dbReference type="RefSeq" id="WP_073174970.1">
    <property type="nucleotide sequence ID" value="NZ_FQVE01000005.1"/>
</dbReference>
<comment type="similarity">
    <text evidence="1">Belongs to the protease inhibitor I39 (alpha-2-macroglobulin) family. Bacterial alpha-2-macroglobulin subfamily.</text>
</comment>
<gene>
    <name evidence="5" type="ORF">SAMN02787073_3856</name>
</gene>
<dbReference type="SUPFAM" id="SSF48239">
    <property type="entry name" value="Terpenoid cyclases/Protein prenyltransferases"/>
    <property type="match status" value="1"/>
</dbReference>
<dbReference type="Gene3D" id="1.50.10.20">
    <property type="match status" value="1"/>
</dbReference>
<organism evidence="5 6">
    <name type="scientific">Chryseobacterium vrystaatense</name>
    <dbReference type="NCBI Taxonomy" id="307480"/>
    <lineage>
        <taxon>Bacteria</taxon>
        <taxon>Pseudomonadati</taxon>
        <taxon>Bacteroidota</taxon>
        <taxon>Flavobacteriia</taxon>
        <taxon>Flavobacteriales</taxon>
        <taxon>Weeksellaceae</taxon>
        <taxon>Chryseobacterium group</taxon>
        <taxon>Chryseobacterium</taxon>
    </lineage>
</organism>
<evidence type="ECO:0000259" key="4">
    <source>
        <dbReference type="SMART" id="SM01360"/>
    </source>
</evidence>
<dbReference type="Proteomes" id="UP000184108">
    <property type="component" value="Unassembled WGS sequence"/>
</dbReference>
<keyword evidence="3" id="KW-0472">Membrane</keyword>
<dbReference type="GO" id="GO:0004866">
    <property type="term" value="F:endopeptidase inhibitor activity"/>
    <property type="evidence" value="ECO:0007669"/>
    <property type="project" value="InterPro"/>
</dbReference>
<dbReference type="Pfam" id="PF01835">
    <property type="entry name" value="MG2"/>
    <property type="match status" value="1"/>
</dbReference>
<dbReference type="InterPro" id="IPR011625">
    <property type="entry name" value="A2M_N_BRD"/>
</dbReference>
<name>A0A1M5IFW1_9FLAO</name>
<dbReference type="InterPro" id="IPR002890">
    <property type="entry name" value="MG2"/>
</dbReference>
<protein>
    <submittedName>
        <fullName evidence="5">MG2 domain-containing protein</fullName>
    </submittedName>
</protein>
<feature type="domain" description="Alpha-2-macroglobulin" evidence="4">
    <location>
        <begin position="1273"/>
        <end position="1363"/>
    </location>
</feature>
<feature type="compositionally biased region" description="Polar residues" evidence="2">
    <location>
        <begin position="717"/>
        <end position="740"/>
    </location>
</feature>
<accession>A0A1M5IFW1</accession>
<evidence type="ECO:0000256" key="1">
    <source>
        <dbReference type="ARBA" id="ARBA00010556"/>
    </source>
</evidence>
<dbReference type="PANTHER" id="PTHR40094">
    <property type="entry name" value="ALPHA-2-MACROGLOBULIN HOMOLOG"/>
    <property type="match status" value="1"/>
</dbReference>
<dbReference type="Pfam" id="PF17973">
    <property type="entry name" value="bMG10"/>
    <property type="match status" value="1"/>
</dbReference>
<evidence type="ECO:0000256" key="3">
    <source>
        <dbReference type="SAM" id="Phobius"/>
    </source>
</evidence>
<dbReference type="InterPro" id="IPR001599">
    <property type="entry name" value="Macroglobln_a2"/>
</dbReference>
<keyword evidence="3" id="KW-0812">Transmembrane</keyword>
<dbReference type="InterPro" id="IPR041246">
    <property type="entry name" value="Bact_MG10"/>
</dbReference>
<dbReference type="SMART" id="SM01360">
    <property type="entry name" value="A2M"/>
    <property type="match status" value="1"/>
</dbReference>
<reference evidence="6" key="1">
    <citation type="submission" date="2016-11" db="EMBL/GenBank/DDBJ databases">
        <authorList>
            <person name="Varghese N."/>
            <person name="Submissions S."/>
        </authorList>
    </citation>
    <scope>NUCLEOTIDE SEQUENCE [LARGE SCALE GENOMIC DNA]</scope>
    <source>
        <strain evidence="6">YR203</strain>
    </source>
</reference>
<feature type="region of interest" description="Disordered" evidence="2">
    <location>
        <begin position="716"/>
        <end position="740"/>
    </location>
</feature>
<dbReference type="EMBL" id="FQVE01000005">
    <property type="protein sequence ID" value="SHG27181.1"/>
    <property type="molecule type" value="Genomic_DNA"/>
</dbReference>
<dbReference type="PANTHER" id="PTHR40094:SF1">
    <property type="entry name" value="UBIQUITIN DOMAIN-CONTAINING PROTEIN"/>
    <property type="match status" value="1"/>
</dbReference>
<evidence type="ECO:0000313" key="6">
    <source>
        <dbReference type="Proteomes" id="UP000184108"/>
    </source>
</evidence>
<dbReference type="InterPro" id="IPR051802">
    <property type="entry name" value="YfhM-like"/>
</dbReference>
<keyword evidence="3" id="KW-1133">Transmembrane helix</keyword>
<dbReference type="InterPro" id="IPR008930">
    <property type="entry name" value="Terpenoid_cyclase/PrenylTrfase"/>
</dbReference>
<proteinExistence type="inferred from homology"/>
<evidence type="ECO:0000313" key="5">
    <source>
        <dbReference type="EMBL" id="SHG27181.1"/>
    </source>
</evidence>
<sequence>MKFSFKILYALSFCISGFMISQIPVLKPAESLKPRLKEKIPPTPKMTFRDSIQQEVLRVMIDSYDWDENPTDPEDDLILVLRKKITESKGLRKTLYQYYLASMYASYISEYSARIRKKDITPLKNLPDDYKTWAVNDFYREANQLYGQSLSDRQNLQNEKTELWTDLVEDVEFTKYKPTLYDLVSTSYLQFLERLPFDYDAAVTQKIKDLKNDMMQFHAYDTDKTALIYLKSTQIEGSAKKQSEELEALADAFPKEPFSAYLLFQAADLARQEKSEHNFLNAHQLCQKAIDHIPQSDWSTHCQKMINELNTDLLSVEIPDRNLPGEYIPMKTIHKNMDEIQLTLSKRSGIIDFDKEPVWDKYEVEEKLIEHTNNELEEQNFRTEVFSLKKSDEYKPYQTLLALQPLEEGLYSLKVSSKNDDDSKIFAVSDLFYVKRFEDDAQVTFQAINSKTGKSITNTGYIMYQNINEYEDKHNGKRDNKIIRTGSGTTDQSGMFSLPKSKNRDYDESIIYFPQLKKYFVIDQNYNEIKDRKGDNEISEEPILKNFIIFTDRAIYRPGQKVFYKGILKQEYYGKTKILPRQKVVVRLINAVSQDVSKAEAVTNEFGSITGAFTLPTDGFTGDYSIIMESDLGEILEKNEYPKASGFRSFKVEEYKRPKFRVIIDPVKEALTLGQNVNVQAKAEAFSGASISGAAVKYEVKRKRIYFWRYYDEEDQYSPNESNSETEVAHGETTTDSNGQFSISFNAEAAEQSKGNRRSYQYFITAYVTDINGESQSSQSVVTVGDLKAQITIESAASMLQKDWTSLKINASNLNNQKIEAKGNLTITQLIGENKILLPKLNSFSVHRGYSRDDRTNIVPYQYYDKEVFDSYFPYISYNLKSNREKQEKGKIVYSKPFNTSETEDIMLNKNPEPGKYLVEAESVIDRDTIKTFKVIEVLDNITFRDQTPVYFRVQMDKASYRVGEKATVTFYSDFEEGFVNYRFIRNKKEELYQQIAMKKGMAEITFTVTDTDLKKKLYLDYDFIHDNDYSRGNLEFDIKESIDRNLEITTQVFRDKIQPGVPEKWILTIKGKDKDKINAEVLASMYDASLDQFAKNQFNFTHYIPNNYDRYYGYDYYRSSGNDFFRQLVSTSSFDLNSNQNLYPIDSENAFPVPKTPHFEYTTIKNLRRSYAYVTNALQGEVKGLAIEEVVVTGFSSKTIKNTNLVYIVDGKLVERNIPEDEVAEVKKLDPSEAVALYGERASGGAFVITSKKAMKDELLKNVKARSNLDETAFFLPNLYTDAEGNIKLEFTSPEVLTQWKLILFAHTKELKTGSAEFLTQTQKELMVTPNPPRFLRQGDQIQFSAKIDNLSDKDLTGDIMLYLFDPKTSKPLDSAFVNTGSLKKLSVSAKGSAQASWDIKVPYAVDHVAYKILAKTKNYSDGEENVLPVLSDRMLVTETIPISIKEGQSKTYTMDGLLNNTSSSAANFNLSVELTSNPLWFAVMSIPYLRTFPHECSEQLFSRLYGNMLSTYIMNSSPKIKAVFDAWNAKETPSNPLETNEKLKSVLIGETPWLSSIKDQKEQIQQLALFFNLNRMQKDLKKAQRDLVDRQNPDGSFSWFPGGNKDKTISGHILAGFGKLNIMLKGKSGDYFTGEINRVIKKSIDYLDKEYYDQLIEGKKRSDQLDLSDYSSYFYYRSYWTGQKEIPSELKKVLQTLAQTYVRDFDQYSLYHQAMITTFLQRYGYRDLAKKCVASLKKSAKTSEEYGMYWENNNSGWYWYQAPVETQAMLIEAFAETAPEDVNSVEEMKVWLLKSKQSESWGTTKSTTEAVYALLNYGKSWMDSDKGITMTLGNETVLPEKNSSETSGAGFFKKSYYWKEITPEKGKLDIKKSSPGVAWGGMYRMYYENMDKVTAHNSSNVSVEKKLFLKTFVGNESKLQEITAEHPVRLGDLVVVRLVVRTDRNMQYIHLKDMRASGFEPVNVLSSYKWQNGAGYYESTKDAATHFFFNDLLKGTYVFEYELKANNVGEFSNGITSFQNMYAPAMSAHTEGMRVRIVK</sequence>
<dbReference type="Pfam" id="PF07703">
    <property type="entry name" value="A2M_BRD"/>
    <property type="match status" value="1"/>
</dbReference>
<dbReference type="Pfam" id="PF00207">
    <property type="entry name" value="A2M"/>
    <property type="match status" value="1"/>
</dbReference>